<sequence length="286" mass="31721">MESQSAIDIRVWGARGTFPMVGADALEFGGHTACVEVRAGDSLMLFDAGSGIIPAGKALLEEGITEINLLFSHVHYDHIIGLPYFLPAFWNKARLRIWAGHMQDGSTPEQLVDGIFRPPYFPITKEYMRADVEYRQFTPGDVLEPSPGVRLVTGSLTHPNGAVGYRVECKGATFCYLTDFEHDGGAGDAEIVRLARNADLAMLDATYTPEEYPRYVKFGHSTWRDCGALCAKAGVREWGMFHHMHMRADIDQQAIEDAARKEYPNAFAVRQGQHFHLAARTENAGT</sequence>
<keyword evidence="3" id="KW-1185">Reference proteome</keyword>
<dbReference type="Pfam" id="PF12706">
    <property type="entry name" value="Lactamase_B_2"/>
    <property type="match status" value="1"/>
</dbReference>
<organism evidence="2 3">
    <name type="scientific">Mesorhizobium marinum</name>
    <dbReference type="NCBI Taxonomy" id="3228790"/>
    <lineage>
        <taxon>Bacteria</taxon>
        <taxon>Pseudomonadati</taxon>
        <taxon>Pseudomonadota</taxon>
        <taxon>Alphaproteobacteria</taxon>
        <taxon>Hyphomicrobiales</taxon>
        <taxon>Phyllobacteriaceae</taxon>
        <taxon>Mesorhizobium</taxon>
    </lineage>
</organism>
<evidence type="ECO:0000259" key="1">
    <source>
        <dbReference type="SMART" id="SM00849"/>
    </source>
</evidence>
<dbReference type="SMART" id="SM00849">
    <property type="entry name" value="Lactamase_B"/>
    <property type="match status" value="1"/>
</dbReference>
<dbReference type="InterPro" id="IPR001279">
    <property type="entry name" value="Metallo-B-lactamas"/>
</dbReference>
<dbReference type="EMBL" id="JBFOCI010000003">
    <property type="protein sequence ID" value="MEW9806576.1"/>
    <property type="molecule type" value="Genomic_DNA"/>
</dbReference>
<dbReference type="CDD" id="cd07715">
    <property type="entry name" value="TaR3-like_MBL-fold"/>
    <property type="match status" value="1"/>
</dbReference>
<feature type="domain" description="Metallo-beta-lactamase" evidence="1">
    <location>
        <begin position="31"/>
        <end position="220"/>
    </location>
</feature>
<dbReference type="Gene3D" id="3.60.15.10">
    <property type="entry name" value="Ribonuclease Z/Hydroxyacylglutathione hydrolase-like"/>
    <property type="match status" value="1"/>
</dbReference>
<comment type="caution">
    <text evidence="2">The sequence shown here is derived from an EMBL/GenBank/DDBJ whole genome shotgun (WGS) entry which is preliminary data.</text>
</comment>
<accession>A0ABV3QZZ9</accession>
<dbReference type="RefSeq" id="WP_367723711.1">
    <property type="nucleotide sequence ID" value="NZ_JBFOCI010000003.1"/>
</dbReference>
<dbReference type="Proteomes" id="UP001556196">
    <property type="component" value="Unassembled WGS sequence"/>
</dbReference>
<dbReference type="InterPro" id="IPR036866">
    <property type="entry name" value="RibonucZ/Hydroxyglut_hydro"/>
</dbReference>
<protein>
    <submittedName>
        <fullName evidence="2">MBL fold metallo-hydrolase</fullName>
    </submittedName>
</protein>
<dbReference type="SUPFAM" id="SSF56281">
    <property type="entry name" value="Metallo-hydrolase/oxidoreductase"/>
    <property type="match status" value="1"/>
</dbReference>
<reference evidence="2 3" key="1">
    <citation type="submission" date="2024-06" db="EMBL/GenBank/DDBJ databases">
        <authorList>
            <person name="Tuo L."/>
        </authorList>
    </citation>
    <scope>NUCLEOTIDE SEQUENCE [LARGE SCALE GENOMIC DNA]</scope>
    <source>
        <strain evidence="2 3">ZMM04-5</strain>
    </source>
</reference>
<gene>
    <name evidence="2" type="ORF">ABUE31_11335</name>
</gene>
<name>A0ABV3QZZ9_9HYPH</name>
<evidence type="ECO:0000313" key="2">
    <source>
        <dbReference type="EMBL" id="MEW9806576.1"/>
    </source>
</evidence>
<evidence type="ECO:0000313" key="3">
    <source>
        <dbReference type="Proteomes" id="UP001556196"/>
    </source>
</evidence>
<proteinExistence type="predicted"/>